<dbReference type="Proteomes" id="UP001327560">
    <property type="component" value="Chromosome 8"/>
</dbReference>
<dbReference type="EMBL" id="CP136897">
    <property type="protein sequence ID" value="WOL18299.1"/>
    <property type="molecule type" value="Genomic_DNA"/>
</dbReference>
<accession>A0AAQ3QNZ0</accession>
<evidence type="ECO:0000259" key="5">
    <source>
        <dbReference type="SMART" id="SM00336"/>
    </source>
</evidence>
<evidence type="ECO:0000313" key="6">
    <source>
        <dbReference type="EMBL" id="WOL18299.1"/>
    </source>
</evidence>
<dbReference type="InterPro" id="IPR036280">
    <property type="entry name" value="Multihaem_cyt_sf"/>
</dbReference>
<keyword evidence="3" id="KW-0862">Zinc</keyword>
<feature type="domain" description="B box-type" evidence="5">
    <location>
        <begin position="18"/>
        <end position="64"/>
    </location>
</feature>
<reference evidence="6 7" key="1">
    <citation type="submission" date="2023-10" db="EMBL/GenBank/DDBJ databases">
        <title>Chromosome-scale genome assembly provides insights into flower coloration mechanisms of Canna indica.</title>
        <authorList>
            <person name="Li C."/>
        </authorList>
    </citation>
    <scope>NUCLEOTIDE SEQUENCE [LARGE SCALE GENOMIC DNA]</scope>
    <source>
        <tissue evidence="6">Flower</tissue>
    </source>
</reference>
<dbReference type="PANTHER" id="PTHR31717:SF142">
    <property type="entry name" value="B-BOX DOMAIN PROTEIN 30-RELATED"/>
    <property type="match status" value="1"/>
</dbReference>
<keyword evidence="7" id="KW-1185">Reference proteome</keyword>
<dbReference type="Pfam" id="PF00643">
    <property type="entry name" value="zf-B_box"/>
    <property type="match status" value="1"/>
</dbReference>
<feature type="compositionally biased region" description="Low complexity" evidence="4">
    <location>
        <begin position="91"/>
        <end position="113"/>
    </location>
</feature>
<keyword evidence="2" id="KW-0863">Zinc-finger</keyword>
<proteinExistence type="predicted"/>
<dbReference type="CDD" id="cd19821">
    <property type="entry name" value="Bbox1_BBX-like"/>
    <property type="match status" value="1"/>
</dbReference>
<name>A0AAQ3QNZ0_9LILI</name>
<protein>
    <recommendedName>
        <fullName evidence="5">B box-type domain-containing protein</fullName>
    </recommendedName>
</protein>
<gene>
    <name evidence="6" type="ORF">Cni_G27093</name>
</gene>
<dbReference type="GO" id="GO:0008270">
    <property type="term" value="F:zinc ion binding"/>
    <property type="evidence" value="ECO:0007669"/>
    <property type="project" value="UniProtKB-KW"/>
</dbReference>
<evidence type="ECO:0000256" key="4">
    <source>
        <dbReference type="SAM" id="MobiDB-lite"/>
    </source>
</evidence>
<keyword evidence="1" id="KW-0479">Metal-binding</keyword>
<evidence type="ECO:0000313" key="7">
    <source>
        <dbReference type="Proteomes" id="UP001327560"/>
    </source>
</evidence>
<organism evidence="6 7">
    <name type="scientific">Canna indica</name>
    <name type="common">Indian-shot</name>
    <dbReference type="NCBI Taxonomy" id="4628"/>
    <lineage>
        <taxon>Eukaryota</taxon>
        <taxon>Viridiplantae</taxon>
        <taxon>Streptophyta</taxon>
        <taxon>Embryophyta</taxon>
        <taxon>Tracheophyta</taxon>
        <taxon>Spermatophyta</taxon>
        <taxon>Magnoliopsida</taxon>
        <taxon>Liliopsida</taxon>
        <taxon>Zingiberales</taxon>
        <taxon>Cannaceae</taxon>
        <taxon>Canna</taxon>
    </lineage>
</organism>
<feature type="region of interest" description="Disordered" evidence="4">
    <location>
        <begin position="91"/>
        <end position="133"/>
    </location>
</feature>
<dbReference type="SMART" id="SM00336">
    <property type="entry name" value="BBOX"/>
    <property type="match status" value="1"/>
</dbReference>
<dbReference type="InterPro" id="IPR000315">
    <property type="entry name" value="Znf_B-box"/>
</dbReference>
<dbReference type="AlphaFoldDB" id="A0AAQ3QNZ0"/>
<evidence type="ECO:0000256" key="1">
    <source>
        <dbReference type="ARBA" id="ARBA00022723"/>
    </source>
</evidence>
<evidence type="ECO:0000256" key="2">
    <source>
        <dbReference type="ARBA" id="ARBA00022771"/>
    </source>
</evidence>
<dbReference type="PANTHER" id="PTHR31717">
    <property type="entry name" value="ZINC FINGER PROTEIN CONSTANS-LIKE 10"/>
    <property type="match status" value="1"/>
</dbReference>
<dbReference type="SUPFAM" id="SSF48695">
    <property type="entry name" value="Multiheme cytochromes"/>
    <property type="match status" value="1"/>
</dbReference>
<sequence length="169" mass="18255">MEKNDTFSRLLFEALELEQLPACELCGREAVLVCTPDAAFLCWACDATVHSANFLAARHVRWLACGGCHRLDSARRVSGARPEPVRSLCSSCHPAQSPSSSSSSCVSTSQSTATGEDQEEKKPAAAKRRHVDVDEMAEGILLDSSELRGVEAAGGAWERQRRRLSHASG</sequence>
<evidence type="ECO:0000256" key="3">
    <source>
        <dbReference type="ARBA" id="ARBA00022833"/>
    </source>
</evidence>
<dbReference type="InterPro" id="IPR049808">
    <property type="entry name" value="CONSTANS-like_Bbox1"/>
</dbReference>